<sequence length="88" mass="10142">MLDLSFDELERYIDEISTGSKLIEVESGDQEISVLLFLQPQTNDRLAGSLIYRQTYNEAVRQELPTHAQMKELLTDRGILKEEDEAKI</sequence>
<feature type="non-terminal residue" evidence="1">
    <location>
        <position position="88"/>
    </location>
</feature>
<accession>X0V672</accession>
<dbReference type="AlphaFoldDB" id="X0V672"/>
<organism evidence="1">
    <name type="scientific">marine sediment metagenome</name>
    <dbReference type="NCBI Taxonomy" id="412755"/>
    <lineage>
        <taxon>unclassified sequences</taxon>
        <taxon>metagenomes</taxon>
        <taxon>ecological metagenomes</taxon>
    </lineage>
</organism>
<proteinExistence type="predicted"/>
<reference evidence="1" key="1">
    <citation type="journal article" date="2014" name="Front. Microbiol.">
        <title>High frequency of phylogenetically diverse reductive dehalogenase-homologous genes in deep subseafloor sedimentary metagenomes.</title>
        <authorList>
            <person name="Kawai M."/>
            <person name="Futagami T."/>
            <person name="Toyoda A."/>
            <person name="Takaki Y."/>
            <person name="Nishi S."/>
            <person name="Hori S."/>
            <person name="Arai W."/>
            <person name="Tsubouchi T."/>
            <person name="Morono Y."/>
            <person name="Uchiyama I."/>
            <person name="Ito T."/>
            <person name="Fujiyama A."/>
            <person name="Inagaki F."/>
            <person name="Takami H."/>
        </authorList>
    </citation>
    <scope>NUCLEOTIDE SEQUENCE</scope>
    <source>
        <strain evidence="1">Expedition CK06-06</strain>
    </source>
</reference>
<comment type="caution">
    <text evidence="1">The sequence shown here is derived from an EMBL/GenBank/DDBJ whole genome shotgun (WGS) entry which is preliminary data.</text>
</comment>
<protein>
    <submittedName>
        <fullName evidence="1">Uncharacterized protein</fullName>
    </submittedName>
</protein>
<evidence type="ECO:0000313" key="1">
    <source>
        <dbReference type="EMBL" id="GAG07958.1"/>
    </source>
</evidence>
<name>X0V672_9ZZZZ</name>
<gene>
    <name evidence="1" type="ORF">S01H1_34975</name>
</gene>
<dbReference type="EMBL" id="BARS01021815">
    <property type="protein sequence ID" value="GAG07958.1"/>
    <property type="molecule type" value="Genomic_DNA"/>
</dbReference>